<reference evidence="8 9" key="1">
    <citation type="submission" date="2023-07" db="EMBL/GenBank/DDBJ databases">
        <title>Sorghum-associated microbial communities from plants grown in Nebraska, USA.</title>
        <authorList>
            <person name="Schachtman D."/>
        </authorList>
    </citation>
    <scope>NUCLEOTIDE SEQUENCE [LARGE SCALE GENOMIC DNA]</scope>
    <source>
        <strain evidence="8 9">BE313</strain>
    </source>
</reference>
<dbReference type="SMART" id="SM00065">
    <property type="entry name" value="GAF"/>
    <property type="match status" value="1"/>
</dbReference>
<dbReference type="InterPro" id="IPR041664">
    <property type="entry name" value="AAA_16"/>
</dbReference>
<organism evidence="8 9">
    <name type="scientific">Rhodoferax ferrireducens</name>
    <dbReference type="NCBI Taxonomy" id="192843"/>
    <lineage>
        <taxon>Bacteria</taxon>
        <taxon>Pseudomonadati</taxon>
        <taxon>Pseudomonadota</taxon>
        <taxon>Betaproteobacteria</taxon>
        <taxon>Burkholderiales</taxon>
        <taxon>Comamonadaceae</taxon>
        <taxon>Rhodoferax</taxon>
    </lineage>
</organism>
<dbReference type="SUPFAM" id="SSF55785">
    <property type="entry name" value="PYP-like sensor domain (PAS domain)"/>
    <property type="match status" value="1"/>
</dbReference>
<dbReference type="CDD" id="cd00130">
    <property type="entry name" value="PAS"/>
    <property type="match status" value="1"/>
</dbReference>
<dbReference type="Pfam" id="PF00069">
    <property type="entry name" value="Pkinase"/>
    <property type="match status" value="1"/>
</dbReference>
<proteinExistence type="predicted"/>
<keyword evidence="9" id="KW-1185">Reference proteome</keyword>
<dbReference type="PROSITE" id="PS50112">
    <property type="entry name" value="PAS"/>
    <property type="match status" value="1"/>
</dbReference>
<dbReference type="RefSeq" id="WP_310370878.1">
    <property type="nucleotide sequence ID" value="NZ_JAVDXT010000001.1"/>
</dbReference>
<gene>
    <name evidence="8" type="ORF">J2X19_000802</name>
</gene>
<dbReference type="InterPro" id="IPR036097">
    <property type="entry name" value="HisK_dim/P_sf"/>
</dbReference>
<dbReference type="Pfam" id="PF00512">
    <property type="entry name" value="HisKA"/>
    <property type="match status" value="1"/>
</dbReference>
<dbReference type="PANTHER" id="PTHR43642">
    <property type="entry name" value="HYBRID SIGNAL TRANSDUCTION HISTIDINE KINASE G"/>
    <property type="match status" value="1"/>
</dbReference>
<dbReference type="SUPFAM" id="SSF55874">
    <property type="entry name" value="ATPase domain of HSP90 chaperone/DNA topoisomerase II/histidine kinase"/>
    <property type="match status" value="1"/>
</dbReference>
<dbReference type="InterPro" id="IPR029016">
    <property type="entry name" value="GAF-like_dom_sf"/>
</dbReference>
<dbReference type="Pfam" id="PF13191">
    <property type="entry name" value="AAA_16"/>
    <property type="match status" value="1"/>
</dbReference>
<dbReference type="PROSITE" id="PS50011">
    <property type="entry name" value="PROTEIN_KINASE_DOM"/>
    <property type="match status" value="1"/>
</dbReference>
<dbReference type="PROSITE" id="PS50109">
    <property type="entry name" value="HIS_KIN"/>
    <property type="match status" value="1"/>
</dbReference>
<evidence type="ECO:0000259" key="5">
    <source>
        <dbReference type="PROSITE" id="PS50011"/>
    </source>
</evidence>
<dbReference type="SUPFAM" id="SSF52540">
    <property type="entry name" value="P-loop containing nucleoside triphosphate hydrolases"/>
    <property type="match status" value="1"/>
</dbReference>
<feature type="domain" description="Histidine kinase" evidence="6">
    <location>
        <begin position="1638"/>
        <end position="1855"/>
    </location>
</feature>
<evidence type="ECO:0000256" key="3">
    <source>
        <dbReference type="ARBA" id="ARBA00022553"/>
    </source>
</evidence>
<evidence type="ECO:0000256" key="1">
    <source>
        <dbReference type="ARBA" id="ARBA00000085"/>
    </source>
</evidence>
<sequence>MDWDDAFVFRTNVAMALPRTPSGWQTEIVRCDAEFVLYRVQQPDVDVTRLALTPAGDSPALASLGRLANEYALREELDPQWAVCPLELIRRDGHSFLMLEDPGGEPLEGLLGQAMEPGLFLRIASGLATALAHLHAQGIIHKDVKPANVLVDARSGAVHLMGFGIASRLLRERQVLASPEDLAGTLAYMAPEQTGRMNRSIDSRSDLYALGVSLYQMLTGVLPFTAADPIAWMHCHLALQATPPAERVGGVPELLSAIVMKLLTKAAEERYQTAAGLDADLRHCLLQWQSKGKIDIFPLGRHDASAQLLIPEQLYGREAEIALLAAAFERVAVDGAPELVLLSGYVGIGKSALVGELHQVLVLRHALFAAGKFEQYQRDIPYATLAQACRTLVRQILGQSEAEVSRWRDALQGALGKHGQLVVALIPELEFLIGKQPAAKELPPQEAHTRFQTVLRRFLCVFAQPEHPLVLFLDDLQWMDAATLELLEQLLADPAVRYLLLIGAYRDNEVDPLHPLVRSLDAMRRAKQVALHEIVLTPLALGDVARLLAVTLHCEQEHVRSLAQLLQEKTGGNPFFTIQFISALAEESMLAFVPGLGTWTWDLDSIRAKGFTDNVVDLMVGKLNRLSSAAQEALKLFGCFGSSATTAHLSLIRGIPEADIHAALWEAVCAGLVFHSDGSYTFLHDRIQEAAYSLIPVSERAAQHLRIGRLLASKMAPKEIEEKIFEIVNQFNRGTELIVLSGERERLAELNLFAGRRAKEATAYSAALKYLAVGRALLVQDSWDRCYGLTFWLEFHRAECEYLTGDLAAADEHLAALTGFAGDHADLAAVTCARINLFTTIDRSDRAVEAGLDYLSRVGVQWSSHPSRDEVQQEFERIRQQLGQREIEALIDLPLMDDPHSRATMDVLTTLLPPALFTDENLSGLVVGRMANLSLEHGHSDGSCLGYAWLGMFLGPRFGNYQDGFRFGKLGLDLVDLRGLDRFKARVYVHFGNVVNPWTRPFHTGCAWVRRAFDVANENGDLTFSSYSCNHLITNLLAGGELLDEIQREAENGLDFARKARFGLVADILTGQLQLIRTLRGVTPSFASFNDAEFNEEQFERHLERDPRLAIAACWYWIRKLQARYLAGDYVGALAAAAKAQRLLWTSPSHIEMVEYHFYGALACAAHHNQTNPEERIEHRAALTGYCKQLEEWAQNCPGNFGNRAALVSAEIARIDGRELDAMHLYEQAIQSAREHGFIQNEGLACELAAGFCSTHGFVSFTDTYLRQARDCYVRWGADGKVGQLDERYPQLRAQTAGASGTPLTDVTQLDLLSVAKASQAISGQIVLDELVETLLRIVIENAGAQTGTLLLVRNEELLVAADASVEQQTVQVRLYAGQTQAQDSLPASMLNYVRRSREQVLLMDAAAPHPFSTDRYFMHERRKSVLCLPILRQSALIGLLYLENNLATHSFTSSRVKVLELLASQAAISLENAQLFTALQQENAERKRAEAALQERNSRIRRLVESNIIGVFFFDMQGGIGEANDAFLHIVGYDRGDLLSGAMQWTTLTPPAYYALDEQKAVELRRTGTCPPYEKEYLHKDGRYVSVLVGSTLFEDSQEHGVAYVLDLTERKQAEAERTARKNAEAANAAKSVFLANMSHELRTPLNGILGYTQLLQRNKTLDESQISALDVIQQSGEHLLTLINDILDSAKIDAGKLDLNLTDMPFIRFLRLIAEMIAVKAAQKDLDFRCDLAPDLPMCVRADEKRLRQILLNLLSNAVKFTDRGTVSFCVSMLATGRICFEARDSGIGIDSTQLGAIFEPFEQAGDIQRRAGGTGLGLAISRQLVKLMGGQIYVKSQVGEGSTFWFELDLPRIESKTEAASGLQVAGYQGPRKKMGVVADVADSRAVAGAMLYQLGFEMDVATGALTLPPQPEIDDLYRLARMGNMQDILRWASDLDDLDERYRPFTNQLRVLAKGYQSKAILNLAKVLSQQP</sequence>
<evidence type="ECO:0000259" key="7">
    <source>
        <dbReference type="PROSITE" id="PS50112"/>
    </source>
</evidence>
<accession>A0ABU2C4B3</accession>
<dbReference type="PRINTS" id="PR00344">
    <property type="entry name" value="BCTRLSENSOR"/>
</dbReference>
<dbReference type="CDD" id="cd14014">
    <property type="entry name" value="STKc_PknB_like"/>
    <property type="match status" value="1"/>
</dbReference>
<evidence type="ECO:0000256" key="4">
    <source>
        <dbReference type="SAM" id="Coils"/>
    </source>
</evidence>
<dbReference type="Proteomes" id="UP001180487">
    <property type="component" value="Unassembled WGS sequence"/>
</dbReference>
<dbReference type="CDD" id="cd16922">
    <property type="entry name" value="HATPase_EvgS-ArcB-TorS-like"/>
    <property type="match status" value="1"/>
</dbReference>
<feature type="domain" description="Protein kinase" evidence="5">
    <location>
        <begin position="1"/>
        <end position="286"/>
    </location>
</feature>
<dbReference type="SMART" id="SM00220">
    <property type="entry name" value="S_TKc"/>
    <property type="match status" value="1"/>
</dbReference>
<dbReference type="PROSITE" id="PS00108">
    <property type="entry name" value="PROTEIN_KINASE_ST"/>
    <property type="match status" value="1"/>
</dbReference>
<dbReference type="SMART" id="SM00388">
    <property type="entry name" value="HisKA"/>
    <property type="match status" value="1"/>
</dbReference>
<dbReference type="InterPro" id="IPR027417">
    <property type="entry name" value="P-loop_NTPase"/>
</dbReference>
<comment type="catalytic activity">
    <reaction evidence="1">
        <text>ATP + protein L-histidine = ADP + protein N-phospho-L-histidine.</text>
        <dbReference type="EC" id="2.7.13.3"/>
    </reaction>
</comment>
<comment type="caution">
    <text evidence="8">The sequence shown here is derived from an EMBL/GenBank/DDBJ whole genome shotgun (WGS) entry which is preliminary data.</text>
</comment>
<dbReference type="SMART" id="SM00091">
    <property type="entry name" value="PAS"/>
    <property type="match status" value="1"/>
</dbReference>
<dbReference type="Pfam" id="PF13426">
    <property type="entry name" value="PAS_9"/>
    <property type="match status" value="1"/>
</dbReference>
<dbReference type="Gene3D" id="1.10.510.10">
    <property type="entry name" value="Transferase(Phosphotransferase) domain 1"/>
    <property type="match status" value="1"/>
</dbReference>
<dbReference type="Gene3D" id="1.10.287.130">
    <property type="match status" value="1"/>
</dbReference>
<dbReference type="SUPFAM" id="SSF55781">
    <property type="entry name" value="GAF domain-like"/>
    <property type="match status" value="1"/>
</dbReference>
<keyword evidence="3" id="KW-0597">Phosphoprotein</keyword>
<dbReference type="SUPFAM" id="SSF56112">
    <property type="entry name" value="Protein kinase-like (PK-like)"/>
    <property type="match status" value="1"/>
</dbReference>
<feature type="coiled-coil region" evidence="4">
    <location>
        <begin position="1473"/>
        <end position="1500"/>
    </location>
</feature>
<dbReference type="InterPro" id="IPR000014">
    <property type="entry name" value="PAS"/>
</dbReference>
<dbReference type="InterPro" id="IPR005467">
    <property type="entry name" value="His_kinase_dom"/>
</dbReference>
<dbReference type="SMART" id="SM00387">
    <property type="entry name" value="HATPase_c"/>
    <property type="match status" value="1"/>
</dbReference>
<dbReference type="Gene3D" id="3.30.565.10">
    <property type="entry name" value="Histidine kinase-like ATPase, C-terminal domain"/>
    <property type="match status" value="1"/>
</dbReference>
<dbReference type="InterPro" id="IPR003661">
    <property type="entry name" value="HisK_dim/P_dom"/>
</dbReference>
<dbReference type="EC" id="2.7.13.3" evidence="2"/>
<dbReference type="Pfam" id="PF02518">
    <property type="entry name" value="HATPase_c"/>
    <property type="match status" value="1"/>
</dbReference>
<dbReference type="Gene3D" id="3.30.450.20">
    <property type="entry name" value="PAS domain"/>
    <property type="match status" value="1"/>
</dbReference>
<dbReference type="InterPro" id="IPR004358">
    <property type="entry name" value="Sig_transdc_His_kin-like_C"/>
</dbReference>
<dbReference type="InterPro" id="IPR035965">
    <property type="entry name" value="PAS-like_dom_sf"/>
</dbReference>
<evidence type="ECO:0000259" key="6">
    <source>
        <dbReference type="PROSITE" id="PS50109"/>
    </source>
</evidence>
<evidence type="ECO:0000313" key="9">
    <source>
        <dbReference type="Proteomes" id="UP001180487"/>
    </source>
</evidence>
<dbReference type="InterPro" id="IPR053159">
    <property type="entry name" value="Hybrid_Histidine_Kinase"/>
</dbReference>
<dbReference type="SUPFAM" id="SSF47384">
    <property type="entry name" value="Homodimeric domain of signal transducing histidine kinase"/>
    <property type="match status" value="1"/>
</dbReference>
<dbReference type="InterPro" id="IPR036890">
    <property type="entry name" value="HATPase_C_sf"/>
</dbReference>
<name>A0ABU2C4B3_9BURK</name>
<dbReference type="CDD" id="cd00082">
    <property type="entry name" value="HisKA"/>
    <property type="match status" value="1"/>
</dbReference>
<dbReference type="InterPro" id="IPR011009">
    <property type="entry name" value="Kinase-like_dom_sf"/>
</dbReference>
<dbReference type="PANTHER" id="PTHR43642:SF1">
    <property type="entry name" value="HYBRID SIGNAL TRANSDUCTION HISTIDINE KINASE G"/>
    <property type="match status" value="1"/>
</dbReference>
<protein>
    <recommendedName>
        <fullName evidence="2">histidine kinase</fullName>
        <ecNumber evidence="2">2.7.13.3</ecNumber>
    </recommendedName>
</protein>
<dbReference type="InterPro" id="IPR008271">
    <property type="entry name" value="Ser/Thr_kinase_AS"/>
</dbReference>
<dbReference type="InterPro" id="IPR000719">
    <property type="entry name" value="Prot_kinase_dom"/>
</dbReference>
<dbReference type="Pfam" id="PF01590">
    <property type="entry name" value="GAF"/>
    <property type="match status" value="1"/>
</dbReference>
<dbReference type="EMBL" id="JAVDXT010000001">
    <property type="protein sequence ID" value="MDR7376144.1"/>
    <property type="molecule type" value="Genomic_DNA"/>
</dbReference>
<dbReference type="InterPro" id="IPR003018">
    <property type="entry name" value="GAF"/>
</dbReference>
<keyword evidence="4" id="KW-0175">Coiled coil</keyword>
<evidence type="ECO:0000313" key="8">
    <source>
        <dbReference type="EMBL" id="MDR7376144.1"/>
    </source>
</evidence>
<dbReference type="Gene3D" id="3.30.450.40">
    <property type="match status" value="1"/>
</dbReference>
<dbReference type="Gene3D" id="3.40.50.300">
    <property type="entry name" value="P-loop containing nucleotide triphosphate hydrolases"/>
    <property type="match status" value="1"/>
</dbReference>
<evidence type="ECO:0000256" key="2">
    <source>
        <dbReference type="ARBA" id="ARBA00012438"/>
    </source>
</evidence>
<dbReference type="InterPro" id="IPR003594">
    <property type="entry name" value="HATPase_dom"/>
</dbReference>
<feature type="domain" description="PAS" evidence="7">
    <location>
        <begin position="1497"/>
        <end position="1541"/>
    </location>
</feature>
<dbReference type="NCBIfam" id="TIGR00229">
    <property type="entry name" value="sensory_box"/>
    <property type="match status" value="1"/>
</dbReference>